<comment type="subcellular location">
    <subcellularLocation>
        <location evidence="1">Secreted</location>
    </subcellularLocation>
</comment>
<reference evidence="5" key="2">
    <citation type="submission" date="2025-08" db="UniProtKB">
        <authorList>
            <consortium name="Ensembl"/>
        </authorList>
    </citation>
    <scope>IDENTIFICATION</scope>
</reference>
<dbReference type="Pfam" id="PF14704">
    <property type="entry name" value="DERM"/>
    <property type="match status" value="1"/>
</dbReference>
<evidence type="ECO:0000256" key="2">
    <source>
        <dbReference type="ARBA" id="ARBA00008712"/>
    </source>
</evidence>
<evidence type="ECO:0000256" key="1">
    <source>
        <dbReference type="ARBA" id="ARBA00004613"/>
    </source>
</evidence>
<dbReference type="InterPro" id="IPR026645">
    <property type="entry name" value="Dermatopontin"/>
</dbReference>
<dbReference type="GO" id="GO:0005615">
    <property type="term" value="C:extracellular space"/>
    <property type="evidence" value="ECO:0007669"/>
    <property type="project" value="TreeGrafter"/>
</dbReference>
<dbReference type="AlphaFoldDB" id="A0A4W5R0U3"/>
<reference evidence="6" key="1">
    <citation type="submission" date="2018-06" db="EMBL/GenBank/DDBJ databases">
        <title>Genome assembly of Danube salmon.</title>
        <authorList>
            <person name="Macqueen D.J."/>
            <person name="Gundappa M.K."/>
        </authorList>
    </citation>
    <scope>NUCLEOTIDE SEQUENCE [LARGE SCALE GENOMIC DNA]</scope>
</reference>
<protein>
    <submittedName>
        <fullName evidence="5">Uncharacterized protein</fullName>
    </submittedName>
</protein>
<reference evidence="5" key="3">
    <citation type="submission" date="2025-09" db="UniProtKB">
        <authorList>
            <consortium name="Ensembl"/>
        </authorList>
    </citation>
    <scope>IDENTIFICATION</scope>
</reference>
<keyword evidence="3" id="KW-0964">Secreted</keyword>
<dbReference type="GeneTree" id="ENSGT00390000010760"/>
<keyword evidence="6" id="KW-1185">Reference proteome</keyword>
<evidence type="ECO:0000256" key="4">
    <source>
        <dbReference type="ARBA" id="ARBA00023157"/>
    </source>
</evidence>
<dbReference type="PANTHER" id="PTHR15040:SF3">
    <property type="entry name" value="SI:DKEY-14D8.6-RELATED"/>
    <property type="match status" value="1"/>
</dbReference>
<evidence type="ECO:0000256" key="3">
    <source>
        <dbReference type="ARBA" id="ARBA00022525"/>
    </source>
</evidence>
<dbReference type="GO" id="GO:0030199">
    <property type="term" value="P:collagen fibril organization"/>
    <property type="evidence" value="ECO:0007669"/>
    <property type="project" value="TreeGrafter"/>
</dbReference>
<dbReference type="STRING" id="62062.ENSHHUP00000082207"/>
<evidence type="ECO:0000313" key="5">
    <source>
        <dbReference type="Ensembl" id="ENSHHUP00000082207.1"/>
    </source>
</evidence>
<comment type="similarity">
    <text evidence="2">Belongs to the dermatopontin family.</text>
</comment>
<sequence length="201" mass="23496">MSSRVTQNVDLIFQSKSNVCGQKSKKGGADYCGNLLSFYCALVCVADLRWQNSYDQPLDFNCPTGQSISRIVSEHHNKYEDRLWDFGCKATFDTATNCFTSSYVNAFDKPFSYQCPSHQVITGMHSYHENKYEDRRWKFTCCGASNFCTDTCQWTNYVNWFDEAFTFNVPPNSYLNAAESYHENKYEDRRWKFQHCTRRSC</sequence>
<proteinExistence type="inferred from homology"/>
<evidence type="ECO:0000313" key="6">
    <source>
        <dbReference type="Proteomes" id="UP000314982"/>
    </source>
</evidence>
<keyword evidence="4" id="KW-1015">Disulfide bond</keyword>
<dbReference type="Proteomes" id="UP000314982">
    <property type="component" value="Unassembled WGS sequence"/>
</dbReference>
<dbReference type="PANTHER" id="PTHR15040">
    <property type="entry name" value="DERMATOPONTIN-RELATED"/>
    <property type="match status" value="1"/>
</dbReference>
<name>A0A4W5R0U3_9TELE</name>
<dbReference type="GO" id="GO:0031012">
    <property type="term" value="C:extracellular matrix"/>
    <property type="evidence" value="ECO:0007669"/>
    <property type="project" value="TreeGrafter"/>
</dbReference>
<organism evidence="5 6">
    <name type="scientific">Hucho hucho</name>
    <name type="common">huchen</name>
    <dbReference type="NCBI Taxonomy" id="62062"/>
    <lineage>
        <taxon>Eukaryota</taxon>
        <taxon>Metazoa</taxon>
        <taxon>Chordata</taxon>
        <taxon>Craniata</taxon>
        <taxon>Vertebrata</taxon>
        <taxon>Euteleostomi</taxon>
        <taxon>Actinopterygii</taxon>
        <taxon>Neopterygii</taxon>
        <taxon>Teleostei</taxon>
        <taxon>Protacanthopterygii</taxon>
        <taxon>Salmoniformes</taxon>
        <taxon>Salmonidae</taxon>
        <taxon>Salmoninae</taxon>
        <taxon>Hucho</taxon>
    </lineage>
</organism>
<accession>A0A4W5R0U3</accession>
<dbReference type="Ensembl" id="ENSHHUT00000084805.1">
    <property type="protein sequence ID" value="ENSHHUP00000082207.1"/>
    <property type="gene ID" value="ENSHHUG00000047767.1"/>
</dbReference>